<dbReference type="InterPro" id="IPR006218">
    <property type="entry name" value="DAHP1/KDSA"/>
</dbReference>
<dbReference type="NCBIfam" id="TIGR01361">
    <property type="entry name" value="DAHP_synth_Bsub"/>
    <property type="match status" value="1"/>
</dbReference>
<dbReference type="NCBIfam" id="NF006421">
    <property type="entry name" value="PRK08673.1"/>
    <property type="match status" value="1"/>
</dbReference>
<dbReference type="GO" id="GO:0009073">
    <property type="term" value="P:aromatic amino acid family biosynthetic process"/>
    <property type="evidence" value="ECO:0007669"/>
    <property type="project" value="InterPro"/>
</dbReference>
<dbReference type="EMBL" id="CACRUP010000004">
    <property type="protein sequence ID" value="VYT76483.1"/>
    <property type="molecule type" value="Genomic_DNA"/>
</dbReference>
<gene>
    <name evidence="3" type="primary">aroF</name>
    <name evidence="3" type="ORF">PGLFYP46_00996</name>
</gene>
<evidence type="ECO:0000256" key="1">
    <source>
        <dbReference type="ARBA" id="ARBA00022679"/>
    </source>
</evidence>
<dbReference type="AlphaFoldDB" id="A0A6N2ZCX0"/>
<dbReference type="GO" id="GO:0003849">
    <property type="term" value="F:3-deoxy-7-phosphoheptulonate synthase activity"/>
    <property type="evidence" value="ECO:0007669"/>
    <property type="project" value="UniProtKB-EC"/>
</dbReference>
<dbReference type="InterPro" id="IPR052899">
    <property type="entry name" value="Class-I_DAHP_synthase"/>
</dbReference>
<dbReference type="EC" id="2.5.1.54" evidence="3"/>
<feature type="domain" description="DAHP synthetase I/KDSA" evidence="2">
    <location>
        <begin position="13"/>
        <end position="258"/>
    </location>
</feature>
<dbReference type="Pfam" id="PF00793">
    <property type="entry name" value="DAHP_synth_1"/>
    <property type="match status" value="1"/>
</dbReference>
<dbReference type="GO" id="GO:0016832">
    <property type="term" value="F:aldehyde-lyase activity"/>
    <property type="evidence" value="ECO:0007669"/>
    <property type="project" value="InterPro"/>
</dbReference>
<keyword evidence="1 3" id="KW-0808">Transferase</keyword>
<dbReference type="NCBIfam" id="NF009239">
    <property type="entry name" value="PRK12595.1"/>
    <property type="match status" value="1"/>
</dbReference>
<dbReference type="RefSeq" id="WP_156700548.1">
    <property type="nucleotide sequence ID" value="NZ_CACRUP010000004.1"/>
</dbReference>
<evidence type="ECO:0000313" key="3">
    <source>
        <dbReference type="EMBL" id="VYT76483.1"/>
    </source>
</evidence>
<name>A0A6N2ZCX0_9FIRM</name>
<accession>A0A6N2ZCX0</accession>
<protein>
    <submittedName>
        <fullName evidence="3">Phospho-2-dehydro-3-deoxyheptonate aldolase</fullName>
        <ecNumber evidence="3">2.5.1.54</ecNumber>
    </submittedName>
</protein>
<dbReference type="PANTHER" id="PTHR43018">
    <property type="entry name" value="PHOSPHO-2-DEHYDRO-3-DEOXYHEPTONATE ALDOLASE"/>
    <property type="match status" value="1"/>
</dbReference>
<dbReference type="SUPFAM" id="SSF51569">
    <property type="entry name" value="Aldolase"/>
    <property type="match status" value="1"/>
</dbReference>
<dbReference type="InterPro" id="IPR006268">
    <property type="entry name" value="DAHP_syn_2"/>
</dbReference>
<proteinExistence type="predicted"/>
<organism evidence="3">
    <name type="scientific">Peptoniphilus gorbachii</name>
    <dbReference type="NCBI Taxonomy" id="411567"/>
    <lineage>
        <taxon>Bacteria</taxon>
        <taxon>Bacillati</taxon>
        <taxon>Bacillota</taxon>
        <taxon>Tissierellia</taxon>
        <taxon>Tissierellales</taxon>
        <taxon>Peptoniphilaceae</taxon>
        <taxon>Peptoniphilus</taxon>
    </lineage>
</organism>
<sequence length="261" mass="29217">MKEISKGKIVKIRDVTVGGGKPIIIAGPCSIESREHIIEEAKALKEMGIDILRGGAFKPRTSPFDFQGLGFEGLKYLKEASDMTNLPIVTEVLSEDHVDAMKDYVDAFQIGSRNMYNYALLKKVGKTKNPIILKRGFSATLREWEMAAKYIEVEGNHNIIFCERGIRTFETELRNTLDFAGAYYIKEKTGYPVIIDPSHGTGKRELIEPMVKATLALGLDGVMIEVHENPDQAKSDGPQTIDYEAYKKIAKILGEFNENRI</sequence>
<evidence type="ECO:0000259" key="2">
    <source>
        <dbReference type="Pfam" id="PF00793"/>
    </source>
</evidence>
<dbReference type="InterPro" id="IPR013785">
    <property type="entry name" value="Aldolase_TIM"/>
</dbReference>
<dbReference type="PANTHER" id="PTHR43018:SF1">
    <property type="entry name" value="PROTEIN AROA(G)"/>
    <property type="match status" value="1"/>
</dbReference>
<dbReference type="Gene3D" id="3.20.20.70">
    <property type="entry name" value="Aldolase class I"/>
    <property type="match status" value="1"/>
</dbReference>
<reference evidence="3" key="1">
    <citation type="submission" date="2019-11" db="EMBL/GenBank/DDBJ databases">
        <authorList>
            <person name="Feng L."/>
        </authorList>
    </citation>
    <scope>NUCLEOTIDE SEQUENCE</scope>
    <source>
        <strain evidence="3">PgorbachiiLFYP46</strain>
    </source>
</reference>